<proteinExistence type="predicted"/>
<evidence type="ECO:0000313" key="10">
    <source>
        <dbReference type="Proteomes" id="UP000226192"/>
    </source>
</evidence>
<keyword evidence="3" id="KW-0812">Transmembrane</keyword>
<comment type="caution">
    <text evidence="9">The sequence shown here is derived from an EMBL/GenBank/DDBJ whole genome shotgun (WGS) entry which is preliminary data.</text>
</comment>
<dbReference type="GO" id="GO:0005506">
    <property type="term" value="F:iron ion binding"/>
    <property type="evidence" value="ECO:0007669"/>
    <property type="project" value="InterPro"/>
</dbReference>
<evidence type="ECO:0000256" key="5">
    <source>
        <dbReference type="ARBA" id="ARBA00022989"/>
    </source>
</evidence>
<dbReference type="Gene3D" id="1.10.630.10">
    <property type="entry name" value="Cytochrome P450"/>
    <property type="match status" value="1"/>
</dbReference>
<evidence type="ECO:0000256" key="1">
    <source>
        <dbReference type="ARBA" id="ARBA00004370"/>
    </source>
</evidence>
<dbReference type="STRING" id="1399860.A0A2C5XXI0"/>
<keyword evidence="4" id="KW-0479">Metal-binding</keyword>
<accession>A0A2C5XXI0</accession>
<evidence type="ECO:0000256" key="6">
    <source>
        <dbReference type="ARBA" id="ARBA00023002"/>
    </source>
</evidence>
<dbReference type="GO" id="GO:0004497">
    <property type="term" value="F:monooxygenase activity"/>
    <property type="evidence" value="ECO:0007669"/>
    <property type="project" value="InterPro"/>
</dbReference>
<evidence type="ECO:0000256" key="2">
    <source>
        <dbReference type="ARBA" id="ARBA00022617"/>
    </source>
</evidence>
<dbReference type="InterPro" id="IPR050665">
    <property type="entry name" value="Cytochrome_P450_Monooxygen"/>
</dbReference>
<dbReference type="InterPro" id="IPR036396">
    <property type="entry name" value="Cyt_P450_sf"/>
</dbReference>
<dbReference type="GO" id="GO:0020037">
    <property type="term" value="F:heme binding"/>
    <property type="evidence" value="ECO:0007669"/>
    <property type="project" value="InterPro"/>
</dbReference>
<dbReference type="GO" id="GO:0016020">
    <property type="term" value="C:membrane"/>
    <property type="evidence" value="ECO:0007669"/>
    <property type="project" value="UniProtKB-SubCell"/>
</dbReference>
<comment type="subcellular location">
    <subcellularLocation>
        <location evidence="1">Membrane</location>
    </subcellularLocation>
</comment>
<keyword evidence="8" id="KW-0472">Membrane</keyword>
<dbReference type="InterPro" id="IPR001128">
    <property type="entry name" value="Cyt_P450"/>
</dbReference>
<keyword evidence="2" id="KW-0349">Heme</keyword>
<evidence type="ECO:0008006" key="11">
    <source>
        <dbReference type="Google" id="ProtNLM"/>
    </source>
</evidence>
<protein>
    <recommendedName>
        <fullName evidence="11">Cytochrome P450</fullName>
    </recommendedName>
</protein>
<dbReference type="GO" id="GO:0016705">
    <property type="term" value="F:oxidoreductase activity, acting on paired donors, with incorporation or reduction of molecular oxygen"/>
    <property type="evidence" value="ECO:0007669"/>
    <property type="project" value="InterPro"/>
</dbReference>
<name>A0A2C5XXI0_9HYPO</name>
<evidence type="ECO:0000256" key="4">
    <source>
        <dbReference type="ARBA" id="ARBA00022723"/>
    </source>
</evidence>
<gene>
    <name evidence="9" type="ORF">CDD81_735</name>
</gene>
<evidence type="ECO:0000256" key="3">
    <source>
        <dbReference type="ARBA" id="ARBA00022692"/>
    </source>
</evidence>
<dbReference type="Pfam" id="PF00067">
    <property type="entry name" value="p450"/>
    <property type="match status" value="1"/>
</dbReference>
<reference evidence="9 10" key="1">
    <citation type="submission" date="2017-06" db="EMBL/GenBank/DDBJ databases">
        <title>Ant-infecting Ophiocordyceps genomes reveal a high diversity of potential behavioral manipulation genes and a possible major role for enterotoxins.</title>
        <authorList>
            <person name="De Bekker C."/>
            <person name="Evans H.C."/>
            <person name="Brachmann A."/>
            <person name="Hughes D.P."/>
        </authorList>
    </citation>
    <scope>NUCLEOTIDE SEQUENCE [LARGE SCALE GENOMIC DNA]</scope>
    <source>
        <strain evidence="9 10">Map64</strain>
    </source>
</reference>
<sequence length="403" mass="45910">MAFVFVFYLFAILLLSVLVLRRALKGTVDDSIEQRINRNRSIADFTYFDAWSLSDRLRLRARPNLRLITAFGIHNSLTTTNESEHKKFLKLAMRAIRRVGDDQWRELYRKALDFIMSEVQDAGQGGLNLEYMARVLCFEAILQLFFSYKYMGNEVGTTDNATKIINSLWLESKKKPTGASLSFQELQLTKLHIMMSSLVIGYDKDALTLIIPAYETLWRVVLLTFIHVAFRDIDDETSSLLRRITEKLDKDGVDALLLDADADNFAREALRLYPPTKRIYRASRFRQTAADVESLHHDKEIWGADALQFRPSRFSHLSKHQTDAYMPFGVGLNICPAARGFGRKIIVVLVMALLNRVGTKQSGAKISYGEDIFLEDNGVPLPTGRDKMGTWSVVSAFLEANFT</sequence>
<dbReference type="PANTHER" id="PTHR24282">
    <property type="entry name" value="CYTOCHROME P450 FAMILY MEMBER"/>
    <property type="match status" value="1"/>
</dbReference>
<keyword evidence="7" id="KW-0408">Iron</keyword>
<evidence type="ECO:0000256" key="7">
    <source>
        <dbReference type="ARBA" id="ARBA00023004"/>
    </source>
</evidence>
<evidence type="ECO:0000256" key="8">
    <source>
        <dbReference type="ARBA" id="ARBA00023136"/>
    </source>
</evidence>
<keyword evidence="10" id="KW-1185">Reference proteome</keyword>
<organism evidence="9 10">
    <name type="scientific">Ophiocordyceps australis</name>
    <dbReference type="NCBI Taxonomy" id="1399860"/>
    <lineage>
        <taxon>Eukaryota</taxon>
        <taxon>Fungi</taxon>
        <taxon>Dikarya</taxon>
        <taxon>Ascomycota</taxon>
        <taxon>Pezizomycotina</taxon>
        <taxon>Sordariomycetes</taxon>
        <taxon>Hypocreomycetidae</taxon>
        <taxon>Hypocreales</taxon>
        <taxon>Ophiocordycipitaceae</taxon>
        <taxon>Ophiocordyceps</taxon>
    </lineage>
</organism>
<evidence type="ECO:0000313" key="9">
    <source>
        <dbReference type="EMBL" id="PHH61167.1"/>
    </source>
</evidence>
<dbReference type="Proteomes" id="UP000226192">
    <property type="component" value="Unassembled WGS sequence"/>
</dbReference>
<dbReference type="SUPFAM" id="SSF48264">
    <property type="entry name" value="Cytochrome P450"/>
    <property type="match status" value="1"/>
</dbReference>
<dbReference type="OrthoDB" id="10029320at2759"/>
<dbReference type="PANTHER" id="PTHR24282:SF211">
    <property type="entry name" value="CYTOCHROME P450-RELATED"/>
    <property type="match status" value="1"/>
</dbReference>
<keyword evidence="6" id="KW-0560">Oxidoreductase</keyword>
<dbReference type="AlphaFoldDB" id="A0A2C5XXI0"/>
<keyword evidence="5" id="KW-1133">Transmembrane helix</keyword>
<dbReference type="EMBL" id="NJET01000114">
    <property type="protein sequence ID" value="PHH61167.1"/>
    <property type="molecule type" value="Genomic_DNA"/>
</dbReference>